<protein>
    <submittedName>
        <fullName evidence="2">Uncharacterized protein</fullName>
    </submittedName>
</protein>
<gene>
    <name evidence="2" type="ORF">FF38_04932</name>
</gene>
<comment type="caution">
    <text evidence="2">The sequence shown here is derived from an EMBL/GenBank/DDBJ whole genome shotgun (WGS) entry which is preliminary data.</text>
</comment>
<reference evidence="2 3" key="1">
    <citation type="journal article" date="2015" name="Nat. Commun.">
        <title>Lucilia cuprina genome unlocks parasitic fly biology to underpin future interventions.</title>
        <authorList>
            <person name="Anstead C.A."/>
            <person name="Korhonen P.K."/>
            <person name="Young N.D."/>
            <person name="Hall R.S."/>
            <person name="Jex A.R."/>
            <person name="Murali S.C."/>
            <person name="Hughes D.S."/>
            <person name="Lee S.F."/>
            <person name="Perry T."/>
            <person name="Stroehlein A.J."/>
            <person name="Ansell B.R."/>
            <person name="Breugelmans B."/>
            <person name="Hofmann A."/>
            <person name="Qu J."/>
            <person name="Dugan S."/>
            <person name="Lee S.L."/>
            <person name="Chao H."/>
            <person name="Dinh H."/>
            <person name="Han Y."/>
            <person name="Doddapaneni H.V."/>
            <person name="Worley K.C."/>
            <person name="Muzny D.M."/>
            <person name="Ioannidis P."/>
            <person name="Waterhouse R.M."/>
            <person name="Zdobnov E.M."/>
            <person name="James P.J."/>
            <person name="Bagnall N.H."/>
            <person name="Kotze A.C."/>
            <person name="Gibbs R.A."/>
            <person name="Richards S."/>
            <person name="Batterham P."/>
            <person name="Gasser R.B."/>
        </authorList>
    </citation>
    <scope>NUCLEOTIDE SEQUENCE [LARGE SCALE GENOMIC DNA]</scope>
    <source>
        <strain evidence="2 3">LS</strain>
        <tissue evidence="2">Full body</tissue>
    </source>
</reference>
<keyword evidence="3" id="KW-1185">Reference proteome</keyword>
<feature type="chain" id="PRO_5005535500" evidence="1">
    <location>
        <begin position="26"/>
        <end position="89"/>
    </location>
</feature>
<proteinExistence type="predicted"/>
<accession>A0A0L0C005</accession>
<evidence type="ECO:0000313" key="2">
    <source>
        <dbReference type="EMBL" id="KNC25647.1"/>
    </source>
</evidence>
<dbReference type="AlphaFoldDB" id="A0A0L0C005"/>
<evidence type="ECO:0000256" key="1">
    <source>
        <dbReference type="SAM" id="SignalP"/>
    </source>
</evidence>
<evidence type="ECO:0000313" key="3">
    <source>
        <dbReference type="Proteomes" id="UP000037069"/>
    </source>
</evidence>
<feature type="signal peptide" evidence="1">
    <location>
        <begin position="1"/>
        <end position="25"/>
    </location>
</feature>
<dbReference type="EMBL" id="JRES01001088">
    <property type="protein sequence ID" value="KNC25647.1"/>
    <property type="molecule type" value="Genomic_DNA"/>
</dbReference>
<organism evidence="2 3">
    <name type="scientific">Lucilia cuprina</name>
    <name type="common">Green bottle fly</name>
    <name type="synonym">Australian sheep blowfly</name>
    <dbReference type="NCBI Taxonomy" id="7375"/>
    <lineage>
        <taxon>Eukaryota</taxon>
        <taxon>Metazoa</taxon>
        <taxon>Ecdysozoa</taxon>
        <taxon>Arthropoda</taxon>
        <taxon>Hexapoda</taxon>
        <taxon>Insecta</taxon>
        <taxon>Pterygota</taxon>
        <taxon>Neoptera</taxon>
        <taxon>Endopterygota</taxon>
        <taxon>Diptera</taxon>
        <taxon>Brachycera</taxon>
        <taxon>Muscomorpha</taxon>
        <taxon>Oestroidea</taxon>
        <taxon>Calliphoridae</taxon>
        <taxon>Luciliinae</taxon>
        <taxon>Lucilia</taxon>
    </lineage>
</organism>
<sequence length="89" mass="9648">MNFNKYFAIFAIVIVCLLGQHAAEAHHHLFGHVGHEVERSLHKVGHKLEHARHEVHKTAKKVQKVVGHIKTAKKVVAAAGAIAGVVAAV</sequence>
<dbReference type="Proteomes" id="UP000037069">
    <property type="component" value="Unassembled WGS sequence"/>
</dbReference>
<keyword evidence="1" id="KW-0732">Signal</keyword>
<name>A0A0L0C005_LUCCU</name>